<comment type="subcellular location">
    <subcellularLocation>
        <location evidence="1">Cytoplasm</location>
    </subcellularLocation>
</comment>
<evidence type="ECO:0000256" key="6">
    <source>
        <dbReference type="ARBA" id="ARBA00022927"/>
    </source>
</evidence>
<dbReference type="FunFam" id="1.10.10.10:FF:000141">
    <property type="entry name" value="vacuolar protein-sorting-associated protein 25"/>
    <property type="match status" value="1"/>
</dbReference>
<keyword evidence="6" id="KW-0653">Protein transport</keyword>
<protein>
    <recommendedName>
        <fullName evidence="3">Vacuolar protein-sorting-associated protein 25</fullName>
    </recommendedName>
    <alternativeName>
        <fullName evidence="7">ESCRT-II complex subunit VPS25</fullName>
    </alternativeName>
</protein>
<dbReference type="AlphaFoldDB" id="A0AAN7NZA7"/>
<keyword evidence="9" id="KW-1185">Reference proteome</keyword>
<dbReference type="SUPFAM" id="SSF46785">
    <property type="entry name" value="Winged helix' DNA-binding domain"/>
    <property type="match status" value="2"/>
</dbReference>
<proteinExistence type="inferred from homology"/>
<name>A0AAN7NZA7_9COLE</name>
<dbReference type="GO" id="GO:0042803">
    <property type="term" value="F:protein homodimerization activity"/>
    <property type="evidence" value="ECO:0007669"/>
    <property type="project" value="TreeGrafter"/>
</dbReference>
<evidence type="ECO:0000256" key="1">
    <source>
        <dbReference type="ARBA" id="ARBA00004496"/>
    </source>
</evidence>
<dbReference type="PANTHER" id="PTHR13149">
    <property type="entry name" value="VACUOLAR PROTEIN SORTING-ASSOCIATED PROTEIN VPS25"/>
    <property type="match status" value="1"/>
</dbReference>
<evidence type="ECO:0000313" key="9">
    <source>
        <dbReference type="Proteomes" id="UP001353858"/>
    </source>
</evidence>
<reference evidence="9" key="1">
    <citation type="submission" date="2023-01" db="EMBL/GenBank/DDBJ databases">
        <title>Key to firefly adult light organ development and bioluminescence: homeobox transcription factors regulate luciferase expression and transportation to peroxisome.</title>
        <authorList>
            <person name="Fu X."/>
        </authorList>
    </citation>
    <scope>NUCLEOTIDE SEQUENCE [LARGE SCALE GENOMIC DNA]</scope>
</reference>
<dbReference type="Gene3D" id="1.10.10.10">
    <property type="entry name" value="Winged helix-like DNA-binding domain superfamily/Winged helix DNA-binding domain"/>
    <property type="match status" value="1"/>
</dbReference>
<dbReference type="Gene3D" id="1.10.10.570">
    <property type="entry name" value="Winged helix' DNA-binding domain. Chain C. Domain 1"/>
    <property type="match status" value="1"/>
</dbReference>
<sequence length="176" mass="20561">MSDSFELPWQHSFPPFFTLQPHAETRARQISVWRTLILDYFRSTKACSLDIREASRHLLFSNTSINRKLNAEFILAILSDLQRTQNAAPIDKQRYRWEIYWHTLEEWGSIIYDYITSRGATNSVLTLFELTQGDDVQDEEFCGLETDVLIKALRTLEAQGKCELMLSDDQEGVKFF</sequence>
<evidence type="ECO:0000256" key="3">
    <source>
        <dbReference type="ARBA" id="ARBA00017934"/>
    </source>
</evidence>
<dbReference type="FunFam" id="1.10.10.570:FF:000003">
    <property type="entry name" value="Vacuolar protein-sorting-associated protein 25"/>
    <property type="match status" value="1"/>
</dbReference>
<dbReference type="InterPro" id="IPR008570">
    <property type="entry name" value="ESCRT-II_cplx_Vps25-sub"/>
</dbReference>
<gene>
    <name evidence="8" type="ORF">RN001_016370</name>
</gene>
<comment type="caution">
    <text evidence="8">The sequence shown here is derived from an EMBL/GenBank/DDBJ whole genome shotgun (WGS) entry which is preliminary data.</text>
</comment>
<dbReference type="Proteomes" id="UP001353858">
    <property type="component" value="Unassembled WGS sequence"/>
</dbReference>
<keyword evidence="4" id="KW-0813">Transport</keyword>
<accession>A0AAN7NZA7</accession>
<dbReference type="InterPro" id="IPR036388">
    <property type="entry name" value="WH-like_DNA-bd_sf"/>
</dbReference>
<evidence type="ECO:0000256" key="7">
    <source>
        <dbReference type="ARBA" id="ARBA00030094"/>
    </source>
</evidence>
<evidence type="ECO:0000256" key="2">
    <source>
        <dbReference type="ARBA" id="ARBA00009674"/>
    </source>
</evidence>
<evidence type="ECO:0000256" key="5">
    <source>
        <dbReference type="ARBA" id="ARBA00022490"/>
    </source>
</evidence>
<dbReference type="GO" id="GO:0016236">
    <property type="term" value="P:macroautophagy"/>
    <property type="evidence" value="ECO:0007669"/>
    <property type="project" value="UniProtKB-ARBA"/>
</dbReference>
<evidence type="ECO:0000313" key="8">
    <source>
        <dbReference type="EMBL" id="KAK4872246.1"/>
    </source>
</evidence>
<dbReference type="Pfam" id="PF05871">
    <property type="entry name" value="ESCRT-II"/>
    <property type="match status" value="1"/>
</dbReference>
<dbReference type="GO" id="GO:0005198">
    <property type="term" value="F:structural molecule activity"/>
    <property type="evidence" value="ECO:0007669"/>
    <property type="project" value="TreeGrafter"/>
</dbReference>
<dbReference type="InterPro" id="IPR014041">
    <property type="entry name" value="ESCRT-II_cplx_Vps25-sub_N"/>
</dbReference>
<dbReference type="GO" id="GO:0043328">
    <property type="term" value="P:protein transport to vacuole involved in ubiquitin-dependent protein catabolic process via the multivesicular body sorting pathway"/>
    <property type="evidence" value="ECO:0007669"/>
    <property type="project" value="TreeGrafter"/>
</dbReference>
<evidence type="ECO:0000256" key="4">
    <source>
        <dbReference type="ARBA" id="ARBA00022448"/>
    </source>
</evidence>
<dbReference type="GO" id="GO:0000814">
    <property type="term" value="C:ESCRT II complex"/>
    <property type="evidence" value="ECO:0007669"/>
    <property type="project" value="InterPro"/>
</dbReference>
<keyword evidence="5" id="KW-0963">Cytoplasm</keyword>
<dbReference type="PANTHER" id="PTHR13149:SF0">
    <property type="entry name" value="VACUOLAR PROTEIN-SORTING-ASSOCIATED PROTEIN 25"/>
    <property type="match status" value="1"/>
</dbReference>
<organism evidence="8 9">
    <name type="scientific">Aquatica leii</name>
    <dbReference type="NCBI Taxonomy" id="1421715"/>
    <lineage>
        <taxon>Eukaryota</taxon>
        <taxon>Metazoa</taxon>
        <taxon>Ecdysozoa</taxon>
        <taxon>Arthropoda</taxon>
        <taxon>Hexapoda</taxon>
        <taxon>Insecta</taxon>
        <taxon>Pterygota</taxon>
        <taxon>Neoptera</taxon>
        <taxon>Endopterygota</taxon>
        <taxon>Coleoptera</taxon>
        <taxon>Polyphaga</taxon>
        <taxon>Elateriformia</taxon>
        <taxon>Elateroidea</taxon>
        <taxon>Lampyridae</taxon>
        <taxon>Luciolinae</taxon>
        <taxon>Aquatica</taxon>
    </lineage>
</organism>
<dbReference type="EMBL" id="JARPUR010000008">
    <property type="protein sequence ID" value="KAK4872246.1"/>
    <property type="molecule type" value="Genomic_DNA"/>
</dbReference>
<comment type="similarity">
    <text evidence="2">Belongs to the VPS25 family.</text>
</comment>
<dbReference type="InterPro" id="IPR036390">
    <property type="entry name" value="WH_DNA-bd_sf"/>
</dbReference>